<evidence type="ECO:0000256" key="5">
    <source>
        <dbReference type="SAM" id="Phobius"/>
    </source>
</evidence>
<dbReference type="Pfam" id="PF16681">
    <property type="entry name" value="Ig_5"/>
    <property type="match status" value="1"/>
</dbReference>
<evidence type="ECO:0000256" key="6">
    <source>
        <dbReference type="SAM" id="SignalP"/>
    </source>
</evidence>
<keyword evidence="8" id="KW-1185">Reference proteome</keyword>
<keyword evidence="5" id="KW-0812">Transmembrane</keyword>
<keyword evidence="3 6" id="KW-0732">Signal</keyword>
<feature type="transmembrane region" description="Helical" evidence="5">
    <location>
        <begin position="106"/>
        <end position="126"/>
    </location>
</feature>
<dbReference type="Proteomes" id="UP000472277">
    <property type="component" value="Chromosome 26"/>
</dbReference>
<dbReference type="GO" id="GO:0009897">
    <property type="term" value="C:external side of plasma membrane"/>
    <property type="evidence" value="ECO:0007669"/>
    <property type="project" value="TreeGrafter"/>
</dbReference>
<dbReference type="GO" id="GO:0045059">
    <property type="term" value="P:positive thymic T cell selection"/>
    <property type="evidence" value="ECO:0007669"/>
    <property type="project" value="TreeGrafter"/>
</dbReference>
<dbReference type="RefSeq" id="XP_029570626.1">
    <property type="nucleotide sequence ID" value="XM_029714766.1"/>
</dbReference>
<feature type="signal peptide" evidence="6">
    <location>
        <begin position="1"/>
        <end position="22"/>
    </location>
</feature>
<feature type="chain" id="PRO_5025429410" description="CD3 gamma/delta subunit Ig-like domain-containing protein" evidence="6">
    <location>
        <begin position="23"/>
        <end position="181"/>
    </location>
</feature>
<dbReference type="PANTHER" id="PTHR10570:SF9">
    <property type="entry name" value="T-CELL SURFACE GLYCOPROTEIN CD3 EPSILON CHAIN"/>
    <property type="match status" value="1"/>
</dbReference>
<proteinExistence type="predicted"/>
<feature type="compositionally biased region" description="Polar residues" evidence="4">
    <location>
        <begin position="171"/>
        <end position="181"/>
    </location>
</feature>
<evidence type="ECO:0008006" key="9">
    <source>
        <dbReference type="Google" id="ProtNLM"/>
    </source>
</evidence>
<evidence type="ECO:0000256" key="2">
    <source>
        <dbReference type="ARBA" id="ARBA00022475"/>
    </source>
</evidence>
<dbReference type="GO" id="GO:0004888">
    <property type="term" value="F:transmembrane signaling receptor activity"/>
    <property type="evidence" value="ECO:0007669"/>
    <property type="project" value="TreeGrafter"/>
</dbReference>
<evidence type="ECO:0000313" key="7">
    <source>
        <dbReference type="Ensembl" id="ENSSTUP00000047945.1"/>
    </source>
</evidence>
<dbReference type="GO" id="GO:0007166">
    <property type="term" value="P:cell surface receptor signaling pathway"/>
    <property type="evidence" value="ECO:0007669"/>
    <property type="project" value="TreeGrafter"/>
</dbReference>
<dbReference type="Ensembl" id="ENSSTUT00000050007.1">
    <property type="protein sequence ID" value="ENSSTUP00000047945.1"/>
    <property type="gene ID" value="ENSSTUG00000020148.1"/>
</dbReference>
<evidence type="ECO:0000256" key="1">
    <source>
        <dbReference type="ARBA" id="ARBA00004251"/>
    </source>
</evidence>
<dbReference type="InParanoid" id="A0A673ZMJ3"/>
<organism evidence="7 8">
    <name type="scientific">Salmo trutta</name>
    <name type="common">Brown trout</name>
    <dbReference type="NCBI Taxonomy" id="8032"/>
    <lineage>
        <taxon>Eukaryota</taxon>
        <taxon>Metazoa</taxon>
        <taxon>Chordata</taxon>
        <taxon>Craniata</taxon>
        <taxon>Vertebrata</taxon>
        <taxon>Euteleostomi</taxon>
        <taxon>Actinopterygii</taxon>
        <taxon>Neopterygii</taxon>
        <taxon>Teleostei</taxon>
        <taxon>Protacanthopterygii</taxon>
        <taxon>Salmoniformes</taxon>
        <taxon>Salmonidae</taxon>
        <taxon>Salmoninae</taxon>
        <taxon>Salmo</taxon>
    </lineage>
</organism>
<keyword evidence="5" id="KW-1133">Transmembrane helix</keyword>
<dbReference type="GO" id="GO:0042105">
    <property type="term" value="C:alpha-beta T cell receptor complex"/>
    <property type="evidence" value="ECO:0007669"/>
    <property type="project" value="TreeGrafter"/>
</dbReference>
<dbReference type="KEGG" id="stru:115163129"/>
<reference evidence="7" key="1">
    <citation type="submission" date="2025-08" db="UniProtKB">
        <authorList>
            <consortium name="Ensembl"/>
        </authorList>
    </citation>
    <scope>IDENTIFICATION</scope>
</reference>
<keyword evidence="5" id="KW-0472">Membrane</keyword>
<evidence type="ECO:0000256" key="4">
    <source>
        <dbReference type="SAM" id="MobiDB-lite"/>
    </source>
</evidence>
<keyword evidence="2" id="KW-1003">Cell membrane</keyword>
<dbReference type="InterPro" id="IPR015484">
    <property type="entry name" value="CD3_esu/gsu/dsu"/>
</dbReference>
<dbReference type="PANTHER" id="PTHR10570">
    <property type="entry name" value="T-CELL SURFACE GLYCOPROTEIN CD3 GAMMA CHAIN / DELTA CHAIN"/>
    <property type="match status" value="1"/>
</dbReference>
<comment type="subcellular location">
    <subcellularLocation>
        <location evidence="1">Cell membrane</location>
        <topology evidence="1">Single-pass type I membrane protein</topology>
    </subcellularLocation>
</comment>
<evidence type="ECO:0000313" key="8">
    <source>
        <dbReference type="Proteomes" id="UP000472277"/>
    </source>
</evidence>
<dbReference type="GeneTree" id="ENSGT00730000111885"/>
<gene>
    <name evidence="7" type="primary">cd3e</name>
</gene>
<dbReference type="AlphaFoldDB" id="A0A673ZMJ3"/>
<dbReference type="OrthoDB" id="9947847at2759"/>
<accession>A0A673ZMJ3</accession>
<dbReference type="OMA" id="RVVLTCP"/>
<name>A0A673ZMJ3_SALTR</name>
<evidence type="ECO:0000256" key="3">
    <source>
        <dbReference type="ARBA" id="ARBA00022729"/>
    </source>
</evidence>
<sequence>MNRAGVYGGLVFLLLIMTSVEGEGSVSFWRTAVTMTCPDQGYWYDDTIKVNEDQSKEIVVDYDESKKRVYHCEYPYNQFDTETTTYYFYFKGKVCKDCYELNPTVVAGAIIGDLLVTGGVILIVYLRARKKSGPAAPQKPTSRSAGRGPPVVPSPDYEPLSAATRNRDIYASTQTSTQRTG</sequence>
<feature type="region of interest" description="Disordered" evidence="4">
    <location>
        <begin position="133"/>
        <end position="181"/>
    </location>
</feature>
<protein>
    <recommendedName>
        <fullName evidence="9">CD3 gamma/delta subunit Ig-like domain-containing protein</fullName>
    </recommendedName>
</protein>
<dbReference type="GeneID" id="115163129"/>
<reference evidence="7" key="2">
    <citation type="submission" date="2025-09" db="UniProtKB">
        <authorList>
            <consortium name="Ensembl"/>
        </authorList>
    </citation>
    <scope>IDENTIFICATION</scope>
</reference>